<dbReference type="InterPro" id="IPR037883">
    <property type="entry name" value="Knr4/Smi1-like_sf"/>
</dbReference>
<evidence type="ECO:0000313" key="1">
    <source>
        <dbReference type="EMBL" id="MEN2766276.1"/>
    </source>
</evidence>
<accession>A0ABU9XF09</accession>
<name>A0ABU9XF09_9BACI</name>
<organism evidence="1 2">
    <name type="scientific">Ornithinibacillus xuwenensis</name>
    <dbReference type="NCBI Taxonomy" id="3144668"/>
    <lineage>
        <taxon>Bacteria</taxon>
        <taxon>Bacillati</taxon>
        <taxon>Bacillota</taxon>
        <taxon>Bacilli</taxon>
        <taxon>Bacillales</taxon>
        <taxon>Bacillaceae</taxon>
        <taxon>Ornithinibacillus</taxon>
    </lineage>
</organism>
<dbReference type="Proteomes" id="UP001444625">
    <property type="component" value="Unassembled WGS sequence"/>
</dbReference>
<gene>
    <name evidence="1" type="ORF">ABC228_03685</name>
</gene>
<reference evidence="1 2" key="1">
    <citation type="submission" date="2024-05" db="EMBL/GenBank/DDBJ databases">
        <authorList>
            <person name="Haq I."/>
            <person name="Ullah Z."/>
            <person name="Ahmad R."/>
            <person name="Li M."/>
            <person name="Tong Y."/>
        </authorList>
    </citation>
    <scope>NUCLEOTIDE SEQUENCE [LARGE SCALE GENOMIC DNA]</scope>
    <source>
        <strain evidence="1 2">16A2E</strain>
    </source>
</reference>
<proteinExistence type="predicted"/>
<comment type="caution">
    <text evidence="1">The sequence shown here is derived from an EMBL/GenBank/DDBJ whole genome shotgun (WGS) entry which is preliminary data.</text>
</comment>
<dbReference type="Gene3D" id="3.40.1580.10">
    <property type="entry name" value="SMI1/KNR4-like"/>
    <property type="match status" value="1"/>
</dbReference>
<dbReference type="EMBL" id="JBDIML010000001">
    <property type="protein sequence ID" value="MEN2766276.1"/>
    <property type="molecule type" value="Genomic_DNA"/>
</dbReference>
<keyword evidence="2" id="KW-1185">Reference proteome</keyword>
<dbReference type="RefSeq" id="WP_345823729.1">
    <property type="nucleotide sequence ID" value="NZ_JBDIML010000001.1"/>
</dbReference>
<evidence type="ECO:0000313" key="2">
    <source>
        <dbReference type="Proteomes" id="UP001444625"/>
    </source>
</evidence>
<protein>
    <submittedName>
        <fullName evidence="1">SMI1/KNR4 family protein</fullName>
    </submittedName>
</protein>
<sequence>MDPFNEIKSHLIDGKLIIKREDGYVEEESFTFYAPASETESKLLPSFAPIELLSFLKLHNGADLYVSPKYSGGTHLFSVKEILHYSKEWECPDNFLPIGIGLDGLRIVCQCYLEKVENFIWVGEFIDFEDDYHNLNMNYKTWLERYVAAQGDPFWEK</sequence>
<dbReference type="SUPFAM" id="SSF160631">
    <property type="entry name" value="SMI1/KNR4-like"/>
    <property type="match status" value="1"/>
</dbReference>